<dbReference type="Proteomes" id="UP000530928">
    <property type="component" value="Unassembled WGS sequence"/>
</dbReference>
<gene>
    <name evidence="1" type="ORF">HNR30_001767</name>
</gene>
<reference evidence="1 2" key="1">
    <citation type="submission" date="2020-07" db="EMBL/GenBank/DDBJ databases">
        <title>Genomic Encyclopedia of Type Strains, Phase IV (KMG-IV): sequencing the most valuable type-strain genomes for metagenomic binning, comparative biology and taxonomic classification.</title>
        <authorList>
            <person name="Goeker M."/>
        </authorList>
    </citation>
    <scope>NUCLEOTIDE SEQUENCE [LARGE SCALE GENOMIC DNA]</scope>
    <source>
        <strain evidence="1 2">DSM 45533</strain>
    </source>
</reference>
<dbReference type="Gene3D" id="3.90.320.10">
    <property type="match status" value="1"/>
</dbReference>
<dbReference type="AlphaFoldDB" id="A0A7W0HPC1"/>
<dbReference type="RefSeq" id="WP_181609251.1">
    <property type="nucleotide sequence ID" value="NZ_BAABAM010000006.1"/>
</dbReference>
<evidence type="ECO:0000313" key="2">
    <source>
        <dbReference type="Proteomes" id="UP000530928"/>
    </source>
</evidence>
<comment type="caution">
    <text evidence="1">The sequence shown here is derived from an EMBL/GenBank/DDBJ whole genome shotgun (WGS) entry which is preliminary data.</text>
</comment>
<name>A0A7W0HPC1_9ACTN</name>
<dbReference type="PANTHER" id="PTHR38733:SF1">
    <property type="entry name" value="TYPE IV METHYL-DIRECTED RESTRICTION ENZYME ECOKMCRBC"/>
    <property type="match status" value="1"/>
</dbReference>
<dbReference type="Pfam" id="PF10117">
    <property type="entry name" value="McrBC"/>
    <property type="match status" value="1"/>
</dbReference>
<dbReference type="PANTHER" id="PTHR38733">
    <property type="entry name" value="PROTEIN MCRC"/>
    <property type="match status" value="1"/>
</dbReference>
<dbReference type="EMBL" id="JACDUR010000002">
    <property type="protein sequence ID" value="MBA2890426.1"/>
    <property type="molecule type" value="Genomic_DNA"/>
</dbReference>
<accession>A0A7W0HPC1</accession>
<dbReference type="InterPro" id="IPR019292">
    <property type="entry name" value="McrC"/>
</dbReference>
<keyword evidence="2" id="KW-1185">Reference proteome</keyword>
<organism evidence="1 2">
    <name type="scientific">Nonomuraea soli</name>
    <dbReference type="NCBI Taxonomy" id="1032476"/>
    <lineage>
        <taxon>Bacteria</taxon>
        <taxon>Bacillati</taxon>
        <taxon>Actinomycetota</taxon>
        <taxon>Actinomycetes</taxon>
        <taxon>Streptosporangiales</taxon>
        <taxon>Streptosporangiaceae</taxon>
        <taxon>Nonomuraea</taxon>
    </lineage>
</organism>
<evidence type="ECO:0000313" key="1">
    <source>
        <dbReference type="EMBL" id="MBA2890426.1"/>
    </source>
</evidence>
<protein>
    <submittedName>
        <fullName evidence="1">5-methylcytosine-specific restriction enzyme subunit McrC</fullName>
    </submittedName>
</protein>
<dbReference type="InterPro" id="IPR011604">
    <property type="entry name" value="PDDEXK-like_dom_sf"/>
</dbReference>
<sequence>MTPVTLREGGGWKPAPGVSRQTLDRLKKLEITEARTSRGTTELRAKRKVGSIRFPDLELHIEPKLAISRLAFLLGFAYARLEDKWREPDVSTVEDTGLLPLVSYTFLRAVDQALVHGLPSAYRPVSRTSPVIRGRIREADQLRKHGGHLYPAEVTYHQLTSDTGETAVLRAAAEHLLTVPCQDAEAERRLHDLLARIRLAVPHPSVHATWSPTPDNLPYRTALGLADLVLRDGSFEYVACGVGSIAASGLIIDMDKVLEDFLENALRPLLTKHGGQVKAQETFPLDTGGAIEIHPDVRWFEGDTTLAVIDAKYTSAKPVAHYRYQMLAYCGRLSCAQGHIVYAGGKTTARREFRIHMPPMLLAEHTLDLAAPVADIKQQITNIADRIVTLASRSELP</sequence>
<proteinExistence type="predicted"/>